<feature type="domain" description="AB hydrolase-1" evidence="1">
    <location>
        <begin position="27"/>
        <end position="254"/>
    </location>
</feature>
<name>A0A1Y2MMA9_PSEAH</name>
<gene>
    <name evidence="2" type="primary">xylF_4</name>
    <name evidence="2" type="ORF">BG845_05463</name>
</gene>
<dbReference type="EC" id="3.7.1.9" evidence="2"/>
<dbReference type="InterPro" id="IPR000073">
    <property type="entry name" value="AB_hydrolase_1"/>
</dbReference>
<keyword evidence="2" id="KW-0378">Hydrolase</keyword>
<evidence type="ECO:0000259" key="1">
    <source>
        <dbReference type="Pfam" id="PF12697"/>
    </source>
</evidence>
<dbReference type="EMBL" id="MIGB01000040">
    <property type="protein sequence ID" value="OSY36386.1"/>
    <property type="molecule type" value="Genomic_DNA"/>
</dbReference>
<dbReference type="Proteomes" id="UP000194360">
    <property type="component" value="Unassembled WGS sequence"/>
</dbReference>
<dbReference type="InterPro" id="IPR050228">
    <property type="entry name" value="Carboxylesterase_BioH"/>
</dbReference>
<comment type="caution">
    <text evidence="2">The sequence shown here is derived from an EMBL/GenBank/DDBJ whole genome shotgun (WGS) entry which is preliminary data.</text>
</comment>
<dbReference type="InterPro" id="IPR029058">
    <property type="entry name" value="AB_hydrolase_fold"/>
</dbReference>
<dbReference type="PRINTS" id="PR00111">
    <property type="entry name" value="ABHYDROLASE"/>
</dbReference>
<evidence type="ECO:0000313" key="2">
    <source>
        <dbReference type="EMBL" id="OSY36386.1"/>
    </source>
</evidence>
<dbReference type="Pfam" id="PF12697">
    <property type="entry name" value="Abhydrolase_6"/>
    <property type="match status" value="1"/>
</dbReference>
<sequence>MPEPTRIHVPIGSGRIALLRHGSGAPLLVLHAAGGAGEWNEYLELLSAAVDVIAPDHPGFGHSDDLPEVTDTAGIARLYLELLDRLGIGPVDVAGASFGGWVAAQLASLAPERVRRLVLMAPAGLHLPEHPPADLAGLGPEGVVRALYLDPRRAEEVLAAPRSAPALARAARDAAAAARFARALPDAPPLHDPELPGRLTRISAPTLVLLAEQDEIIPREHGQAYASAIPGARTDTVAGCGHALYFEQPRAVADRVLRWVGATR</sequence>
<dbReference type="AlphaFoldDB" id="A0A1Y2MMA9"/>
<accession>A0A1Y2MMA9</accession>
<organism evidence="2 3">
    <name type="scientific">Pseudonocardia autotrophica</name>
    <name type="common">Amycolata autotrophica</name>
    <name type="synonym">Nocardia autotrophica</name>
    <dbReference type="NCBI Taxonomy" id="2074"/>
    <lineage>
        <taxon>Bacteria</taxon>
        <taxon>Bacillati</taxon>
        <taxon>Actinomycetota</taxon>
        <taxon>Actinomycetes</taxon>
        <taxon>Pseudonocardiales</taxon>
        <taxon>Pseudonocardiaceae</taxon>
        <taxon>Pseudonocardia</taxon>
    </lineage>
</organism>
<dbReference type="SUPFAM" id="SSF53474">
    <property type="entry name" value="alpha/beta-Hydrolases"/>
    <property type="match status" value="1"/>
</dbReference>
<evidence type="ECO:0000313" key="3">
    <source>
        <dbReference type="Proteomes" id="UP000194360"/>
    </source>
</evidence>
<dbReference type="Gene3D" id="3.40.50.1820">
    <property type="entry name" value="alpha/beta hydrolase"/>
    <property type="match status" value="1"/>
</dbReference>
<dbReference type="PANTHER" id="PTHR43194:SF5">
    <property type="entry name" value="PIMELOYL-[ACYL-CARRIER PROTEIN] METHYL ESTER ESTERASE"/>
    <property type="match status" value="1"/>
</dbReference>
<dbReference type="GO" id="GO:0018775">
    <property type="term" value="F:2-hydroxymuconate-semialdehyde hydrolase activity"/>
    <property type="evidence" value="ECO:0007669"/>
    <property type="project" value="UniProtKB-EC"/>
</dbReference>
<dbReference type="PANTHER" id="PTHR43194">
    <property type="entry name" value="HYDROLASE ALPHA/BETA FOLD FAMILY"/>
    <property type="match status" value="1"/>
</dbReference>
<keyword evidence="3" id="KW-1185">Reference proteome</keyword>
<protein>
    <submittedName>
        <fullName evidence="2">2-hydroxymuconate semialdehyde hydrolase</fullName>
        <ecNumber evidence="2">3.7.1.9</ecNumber>
    </submittedName>
</protein>
<dbReference type="STRING" id="2074.BG845_05463"/>
<proteinExistence type="predicted"/>
<reference evidence="2 3" key="1">
    <citation type="submission" date="2016-09" db="EMBL/GenBank/DDBJ databases">
        <title>Pseudonocardia autotrophica DSM535, a candidate organism with high potential of specific P450 cytochromes.</title>
        <authorList>
            <person name="Grumaz C."/>
            <person name="Vainshtein Y."/>
            <person name="Kirstahler P."/>
            <person name="Sohn K."/>
        </authorList>
    </citation>
    <scope>NUCLEOTIDE SEQUENCE [LARGE SCALE GENOMIC DNA]</scope>
    <source>
        <strain evidence="2 3">DSM 535</strain>
    </source>
</reference>